<organism evidence="2 3">
    <name type="scientific">Actinoplanes couchii</name>
    <dbReference type="NCBI Taxonomy" id="403638"/>
    <lineage>
        <taxon>Bacteria</taxon>
        <taxon>Bacillati</taxon>
        <taxon>Actinomycetota</taxon>
        <taxon>Actinomycetes</taxon>
        <taxon>Micromonosporales</taxon>
        <taxon>Micromonosporaceae</taxon>
        <taxon>Actinoplanes</taxon>
    </lineage>
</organism>
<keyword evidence="3" id="KW-1185">Reference proteome</keyword>
<proteinExistence type="predicted"/>
<accession>A0ABQ3XL28</accession>
<evidence type="ECO:0000313" key="3">
    <source>
        <dbReference type="Proteomes" id="UP000612282"/>
    </source>
</evidence>
<evidence type="ECO:0000256" key="1">
    <source>
        <dbReference type="SAM" id="MobiDB-lite"/>
    </source>
</evidence>
<reference evidence="2 3" key="1">
    <citation type="submission" date="2021-01" db="EMBL/GenBank/DDBJ databases">
        <title>Whole genome shotgun sequence of Actinoplanes couchii NBRC 106145.</title>
        <authorList>
            <person name="Komaki H."/>
            <person name="Tamura T."/>
        </authorList>
    </citation>
    <scope>NUCLEOTIDE SEQUENCE [LARGE SCALE GENOMIC DNA]</scope>
    <source>
        <strain evidence="2 3">NBRC 106145</strain>
    </source>
</reference>
<name>A0ABQ3XL28_9ACTN</name>
<evidence type="ECO:0000313" key="2">
    <source>
        <dbReference type="EMBL" id="GID59152.1"/>
    </source>
</evidence>
<sequence length="77" mass="8022">MQARVDAIARSLADMKQAANTADDGFEPTVLEEPTPSCRPRPSSPTPTRTATSSSGGAEMCRGSQQHSVTEVPGFSG</sequence>
<feature type="region of interest" description="Disordered" evidence="1">
    <location>
        <begin position="15"/>
        <end position="77"/>
    </location>
</feature>
<protein>
    <submittedName>
        <fullName evidence="2">Uncharacterized protein</fullName>
    </submittedName>
</protein>
<gene>
    <name evidence="2" type="ORF">Aco03nite_075560</name>
</gene>
<dbReference type="Proteomes" id="UP000612282">
    <property type="component" value="Unassembled WGS sequence"/>
</dbReference>
<dbReference type="EMBL" id="BOMG01000094">
    <property type="protein sequence ID" value="GID59152.1"/>
    <property type="molecule type" value="Genomic_DNA"/>
</dbReference>
<feature type="compositionally biased region" description="Low complexity" evidence="1">
    <location>
        <begin position="46"/>
        <end position="55"/>
    </location>
</feature>
<comment type="caution">
    <text evidence="2">The sequence shown here is derived from an EMBL/GenBank/DDBJ whole genome shotgun (WGS) entry which is preliminary data.</text>
</comment>